<dbReference type="OrthoDB" id="7308035at2"/>
<organism evidence="1 2">
    <name type="scientific">Azospirillum humicireducens</name>
    <dbReference type="NCBI Taxonomy" id="1226968"/>
    <lineage>
        <taxon>Bacteria</taxon>
        <taxon>Pseudomonadati</taxon>
        <taxon>Pseudomonadota</taxon>
        <taxon>Alphaproteobacteria</taxon>
        <taxon>Rhodospirillales</taxon>
        <taxon>Azospirillaceae</taxon>
        <taxon>Azospirillum</taxon>
    </lineage>
</organism>
<dbReference type="RefSeq" id="WP_108547769.1">
    <property type="nucleotide sequence ID" value="NZ_CP028903.1"/>
</dbReference>
<sequence length="86" mass="9097">MASRMARIVHMGKLDGYSALLNGTMLELEGRLLWPAEEPLKEAMRRAGLQPSELIIDTCSPVAGMPVSAVSAAAVRHRSGGLPLAA</sequence>
<geneLocation type="plasmid" evidence="1 2">
    <name>pYZ2</name>
</geneLocation>
<dbReference type="AlphaFoldDB" id="A0A2R4VSQ0"/>
<accession>A0A2R4VSQ0</accession>
<evidence type="ECO:0000313" key="2">
    <source>
        <dbReference type="Proteomes" id="UP000077405"/>
    </source>
</evidence>
<keyword evidence="2" id="KW-1185">Reference proteome</keyword>
<protein>
    <submittedName>
        <fullName evidence="1">Uncharacterized protein</fullName>
    </submittedName>
</protein>
<keyword evidence="1" id="KW-0614">Plasmid</keyword>
<dbReference type="KEGG" id="ahu:A6A40_20875"/>
<gene>
    <name evidence="1" type="ORF">A6A40_20875</name>
</gene>
<dbReference type="Proteomes" id="UP000077405">
    <property type="component" value="Plasmid pYZ2"/>
</dbReference>
<name>A0A2R4VSQ0_9PROT</name>
<evidence type="ECO:0000313" key="1">
    <source>
        <dbReference type="EMBL" id="AWB07483.1"/>
    </source>
</evidence>
<proteinExistence type="predicted"/>
<reference evidence="1 2" key="1">
    <citation type="submission" date="2018-04" db="EMBL/GenBank/DDBJ databases">
        <title>Complete genome sequence of the nitrogen-fixing bacterium Azospirillum humicireducens type strain SgZ-5.</title>
        <authorList>
            <person name="Yu Z."/>
        </authorList>
    </citation>
    <scope>NUCLEOTIDE SEQUENCE [LARGE SCALE GENOMIC DNA]</scope>
    <source>
        <strain evidence="1 2">SgZ-5</strain>
        <plasmid evidence="1 2">pYZ2</plasmid>
    </source>
</reference>
<dbReference type="EMBL" id="CP028903">
    <property type="protein sequence ID" value="AWB07483.1"/>
    <property type="molecule type" value="Genomic_DNA"/>
</dbReference>